<comment type="caution">
    <text evidence="1">The sequence shown here is derived from an EMBL/GenBank/DDBJ whole genome shotgun (WGS) entry which is preliminary data.</text>
</comment>
<reference evidence="2" key="1">
    <citation type="submission" date="2012-11" db="EMBL/GenBank/DDBJ databases">
        <authorList>
            <person name="Lucero-Rivera Y.E."/>
            <person name="Tovar-Ramirez D."/>
        </authorList>
    </citation>
    <scope>NUCLEOTIDE SEQUENCE [LARGE SCALE GENOMIC DNA]</scope>
    <source>
        <strain evidence="2">Araruama</strain>
    </source>
</reference>
<dbReference type="Proteomes" id="UP000189670">
    <property type="component" value="Unassembled WGS sequence"/>
</dbReference>
<evidence type="ECO:0000313" key="1">
    <source>
        <dbReference type="EMBL" id="ETR66811.1"/>
    </source>
</evidence>
<gene>
    <name evidence="1" type="ORF">OMM_12315</name>
</gene>
<organism evidence="1 2">
    <name type="scientific">Candidatus Magnetoglobus multicellularis str. Araruama</name>
    <dbReference type="NCBI Taxonomy" id="890399"/>
    <lineage>
        <taxon>Bacteria</taxon>
        <taxon>Pseudomonadati</taxon>
        <taxon>Thermodesulfobacteriota</taxon>
        <taxon>Desulfobacteria</taxon>
        <taxon>Desulfobacterales</taxon>
        <taxon>Desulfobacteraceae</taxon>
        <taxon>Candidatus Magnetoglobus</taxon>
    </lineage>
</organism>
<proteinExistence type="predicted"/>
<accession>A0A1V1NW80</accession>
<evidence type="ECO:0000313" key="2">
    <source>
        <dbReference type="Proteomes" id="UP000189670"/>
    </source>
</evidence>
<name>A0A1V1NW80_9BACT</name>
<dbReference type="AlphaFoldDB" id="A0A1V1NW80"/>
<dbReference type="EMBL" id="ATBP01001734">
    <property type="protein sequence ID" value="ETR66811.1"/>
    <property type="molecule type" value="Genomic_DNA"/>
</dbReference>
<sequence length="93" mass="10695">MSGNLKIDFILTQISVTPVVSIILEYTEITDIPIHISNIDNHKIGGYMIRLEYDDSVLLDPKIITTENQKIYLLKAQLRQIRHKQACPFQSLI</sequence>
<protein>
    <submittedName>
        <fullName evidence="1">Uncharacterized protein</fullName>
    </submittedName>
</protein>